<feature type="domain" description="Dynein heavy chain C-terminal" evidence="3">
    <location>
        <begin position="238"/>
        <end position="433"/>
    </location>
</feature>
<evidence type="ECO:0000313" key="4">
    <source>
        <dbReference type="EMBL" id="KAL1116901.1"/>
    </source>
</evidence>
<dbReference type="AlphaFoldDB" id="A0ABD0Y0B0"/>
<dbReference type="Proteomes" id="UP001558652">
    <property type="component" value="Unassembled WGS sequence"/>
</dbReference>
<dbReference type="InterPro" id="IPR004273">
    <property type="entry name" value="Dynein_heavy_D6_P-loop"/>
</dbReference>
<accession>A0ABD0Y0B0</accession>
<keyword evidence="5" id="KW-1185">Reference proteome</keyword>
<dbReference type="Pfam" id="PF18198">
    <property type="entry name" value="AAA_lid_11"/>
    <property type="match status" value="1"/>
</dbReference>
<gene>
    <name evidence="4" type="ORF">AAG570_005370</name>
</gene>
<organism evidence="4 5">
    <name type="scientific">Ranatra chinensis</name>
    <dbReference type="NCBI Taxonomy" id="642074"/>
    <lineage>
        <taxon>Eukaryota</taxon>
        <taxon>Metazoa</taxon>
        <taxon>Ecdysozoa</taxon>
        <taxon>Arthropoda</taxon>
        <taxon>Hexapoda</taxon>
        <taxon>Insecta</taxon>
        <taxon>Pterygota</taxon>
        <taxon>Neoptera</taxon>
        <taxon>Paraneoptera</taxon>
        <taxon>Hemiptera</taxon>
        <taxon>Heteroptera</taxon>
        <taxon>Panheteroptera</taxon>
        <taxon>Nepomorpha</taxon>
        <taxon>Nepidae</taxon>
        <taxon>Ranatrinae</taxon>
        <taxon>Ranatra</taxon>
    </lineage>
</organism>
<dbReference type="InterPro" id="IPR042219">
    <property type="entry name" value="AAA_lid_11_sf"/>
</dbReference>
<feature type="domain" description="Dynein heavy chain C-terminal" evidence="3">
    <location>
        <begin position="435"/>
        <end position="506"/>
    </location>
</feature>
<sequence>MLQNCHLLLSFLQELEKRLEKVEDPHTDFRLWLTTDQTPSFPIGILQRSLKVVTEPPNGLKLNVRNTYFKMPPDLLDSCPHAAFKTMIYVLAFFHAVVQERRKYDKIGWNIRYDFGECDFTVCVQIIDTYLRKTLENNDDRIPWSSLKYLIGEVMYGGRVIDSFDRRIVNTFMNEYFGDFLFDSFQPFCFYHDRRVKYLIPSEGMREDYIAAIEDLPLVNVPGVFGLHPNAEIGYYTQAVQEIWANLIDLQPQAGPSGGGVSREEFIDSVAIDILTRVPEEYDVPKIRRDKESSITPTLIVLFQELDRFNKLILRMYNTLNQLRKALAGEIGMDAVLDNIASCLFNGYVPHEWRRLAPDTCKGLGSWMEHFIKRNTQYVDWINMGDPIVMWLSGLHIPESYLTALVQMACRKQGWPLDRSTLYTEVTNFTEPEQRSLPKILVEPLPILAIIPIEAHRLKLQNTLRTPVYTTSLRRNAMGVGLVFEADLSTREHISHWVLQGVCLILNTNY</sequence>
<protein>
    <recommendedName>
        <fullName evidence="6">Dynein heavy chain</fullName>
    </recommendedName>
</protein>
<dbReference type="PANTHER" id="PTHR22878">
    <property type="entry name" value="DYNEIN HEAVY CHAIN 6, AXONEMAL-LIKE-RELATED"/>
    <property type="match status" value="1"/>
</dbReference>
<dbReference type="Pfam" id="PF18199">
    <property type="entry name" value="Dynein_C"/>
    <property type="match status" value="2"/>
</dbReference>
<dbReference type="InterPro" id="IPR043160">
    <property type="entry name" value="Dynein_C_barrel"/>
</dbReference>
<dbReference type="Gene3D" id="3.40.50.300">
    <property type="entry name" value="P-loop containing nucleotide triphosphate hydrolases"/>
    <property type="match status" value="1"/>
</dbReference>
<proteinExistence type="predicted"/>
<dbReference type="InterPro" id="IPR041658">
    <property type="entry name" value="AAA_lid_11"/>
</dbReference>
<evidence type="ECO:0000259" key="2">
    <source>
        <dbReference type="Pfam" id="PF18198"/>
    </source>
</evidence>
<feature type="domain" description="Dynein heavy chain AAA lid" evidence="2">
    <location>
        <begin position="84"/>
        <end position="231"/>
    </location>
</feature>
<name>A0ABD0Y0B0_9HEMI</name>
<dbReference type="Pfam" id="PF03028">
    <property type="entry name" value="Dynein_heavy"/>
    <property type="match status" value="1"/>
</dbReference>
<evidence type="ECO:0000259" key="3">
    <source>
        <dbReference type="Pfam" id="PF18199"/>
    </source>
</evidence>
<dbReference type="FunFam" id="1.20.1270.280:FF:000005">
    <property type="entry name" value="Dynein axonemal heavy chain 10"/>
    <property type="match status" value="1"/>
</dbReference>
<dbReference type="PANTHER" id="PTHR22878:SF63">
    <property type="entry name" value="DYNEIN AXONEMAL HEAVY CHAIN 10"/>
    <property type="match status" value="1"/>
</dbReference>
<dbReference type="Gene3D" id="1.20.1270.280">
    <property type="match status" value="1"/>
</dbReference>
<reference evidence="4 5" key="1">
    <citation type="submission" date="2024-07" db="EMBL/GenBank/DDBJ databases">
        <title>Chromosome-level genome assembly of the water stick insect Ranatra chinensis (Heteroptera: Nepidae).</title>
        <authorList>
            <person name="Liu X."/>
        </authorList>
    </citation>
    <scope>NUCLEOTIDE SEQUENCE [LARGE SCALE GENOMIC DNA]</scope>
    <source>
        <strain evidence="4">Cailab_2021Rc</strain>
        <tissue evidence="4">Muscle</tissue>
    </source>
</reference>
<dbReference type="InterPro" id="IPR027417">
    <property type="entry name" value="P-loop_NTPase"/>
</dbReference>
<dbReference type="Gene3D" id="3.10.490.20">
    <property type="match status" value="2"/>
</dbReference>
<dbReference type="Gene3D" id="1.10.8.720">
    <property type="entry name" value="Region D6 of dynein motor"/>
    <property type="match status" value="1"/>
</dbReference>
<comment type="caution">
    <text evidence="4">The sequence shown here is derived from an EMBL/GenBank/DDBJ whole genome shotgun (WGS) entry which is preliminary data.</text>
</comment>
<dbReference type="FunFam" id="1.10.8.720:FF:000005">
    <property type="entry name" value="Dynein axonemal heavy chain 10"/>
    <property type="match status" value="1"/>
</dbReference>
<evidence type="ECO:0000259" key="1">
    <source>
        <dbReference type="Pfam" id="PF03028"/>
    </source>
</evidence>
<dbReference type="EMBL" id="JBFDAA010000017">
    <property type="protein sequence ID" value="KAL1116901.1"/>
    <property type="molecule type" value="Genomic_DNA"/>
</dbReference>
<evidence type="ECO:0000313" key="5">
    <source>
        <dbReference type="Proteomes" id="UP001558652"/>
    </source>
</evidence>
<evidence type="ECO:0008006" key="6">
    <source>
        <dbReference type="Google" id="ProtNLM"/>
    </source>
</evidence>
<feature type="domain" description="Dynein heavy chain region D6 P-loop" evidence="1">
    <location>
        <begin position="1"/>
        <end position="53"/>
    </location>
</feature>
<dbReference type="InterPro" id="IPR041228">
    <property type="entry name" value="Dynein_C"/>
</dbReference>
<dbReference type="InterPro" id="IPR026983">
    <property type="entry name" value="DHC"/>
</dbReference>